<reference evidence="11" key="2">
    <citation type="submission" date="2023-04" db="EMBL/GenBank/DDBJ databases">
        <authorList>
            <person name="Bruccoleri R.E."/>
            <person name="Oakeley E.J."/>
            <person name="Faust A.-M."/>
            <person name="Dessus-Babus S."/>
            <person name="Altorfer M."/>
            <person name="Burckhardt D."/>
            <person name="Oertli M."/>
            <person name="Naumann U."/>
            <person name="Petersen F."/>
            <person name="Wong J."/>
        </authorList>
    </citation>
    <scope>NUCLEOTIDE SEQUENCE</scope>
    <source>
        <strain evidence="11">GSM-AAB239-AS_SAM_17_03QT</strain>
        <tissue evidence="11">Leaf</tissue>
    </source>
</reference>
<name>A0AAX6G5Z7_IRIPA</name>
<protein>
    <recommendedName>
        <fullName evidence="9">Dof zinc finger protein</fullName>
    </recommendedName>
</protein>
<keyword evidence="4 9" id="KW-0805">Transcription regulation</keyword>
<evidence type="ECO:0000256" key="4">
    <source>
        <dbReference type="ARBA" id="ARBA00023015"/>
    </source>
</evidence>
<dbReference type="PROSITE" id="PS50884">
    <property type="entry name" value="ZF_DOF_2"/>
    <property type="match status" value="1"/>
</dbReference>
<dbReference type="GO" id="GO:0003677">
    <property type="term" value="F:DNA binding"/>
    <property type="evidence" value="ECO:0007669"/>
    <property type="project" value="UniProtKB-UniRule"/>
</dbReference>
<dbReference type="InterPro" id="IPR003851">
    <property type="entry name" value="Znf_Dof"/>
</dbReference>
<evidence type="ECO:0000313" key="12">
    <source>
        <dbReference type="Proteomes" id="UP001140949"/>
    </source>
</evidence>
<keyword evidence="7 8" id="KW-0539">Nucleus</keyword>
<evidence type="ECO:0000256" key="9">
    <source>
        <dbReference type="RuleBase" id="RU369094"/>
    </source>
</evidence>
<dbReference type="AlphaFoldDB" id="A0AAX6G5Z7"/>
<evidence type="ECO:0000256" key="2">
    <source>
        <dbReference type="ARBA" id="ARBA00022771"/>
    </source>
</evidence>
<evidence type="ECO:0000313" key="11">
    <source>
        <dbReference type="EMBL" id="KAJ6823767.1"/>
    </source>
</evidence>
<sequence>MTIVPINNNHNMLSTTSFKSYSTTTAIADTIISNKTTDTNTTSSGSPSSPPAAAMVQQQQQALKCPRCDSSNTKFCYYNNYSLSQPRHFCKACKRYWTRGGTLRNVPVGGGCRKNKRVRKAPATATTAAASLLLPHPSSTTTTSSSDHLKSLFFDLPSSAAAVASNMMNLVSTSAFPALPPTYDLQPQMSALGGIRFSSGRPSDQKFQLGFGSSLADLQQAGSFLNSYQPHYDQELVHVNTNGIFELPKQVKVEGKNNANGRSGGVGIEWQDQDPCNLNQFDATNLAAAGVHSADSSYLYWSSAILGGAGWPDTAHPSISPLI</sequence>
<dbReference type="PANTHER" id="PTHR31992:SF141">
    <property type="entry name" value="DOF ZINC FINGER PROTEIN DOF1.4"/>
    <property type="match status" value="1"/>
</dbReference>
<evidence type="ECO:0000256" key="6">
    <source>
        <dbReference type="ARBA" id="ARBA00023163"/>
    </source>
</evidence>
<evidence type="ECO:0000256" key="1">
    <source>
        <dbReference type="ARBA" id="ARBA00022723"/>
    </source>
</evidence>
<dbReference type="EMBL" id="JANAVB010022597">
    <property type="protein sequence ID" value="KAJ6823767.1"/>
    <property type="molecule type" value="Genomic_DNA"/>
</dbReference>
<dbReference type="InterPro" id="IPR045174">
    <property type="entry name" value="Dof"/>
</dbReference>
<comment type="function">
    <text evidence="9">Transcription factor that binds specifically to a 5'-AA[AG]G-3' consensus core sequence.</text>
</comment>
<dbReference type="GO" id="GO:0005634">
    <property type="term" value="C:nucleus"/>
    <property type="evidence" value="ECO:0007669"/>
    <property type="project" value="UniProtKB-SubCell"/>
</dbReference>
<dbReference type="GO" id="GO:0003700">
    <property type="term" value="F:DNA-binding transcription factor activity"/>
    <property type="evidence" value="ECO:0007669"/>
    <property type="project" value="UniProtKB-UniRule"/>
</dbReference>
<evidence type="ECO:0000256" key="8">
    <source>
        <dbReference type="PROSITE-ProRule" id="PRU00071"/>
    </source>
</evidence>
<evidence type="ECO:0000256" key="7">
    <source>
        <dbReference type="ARBA" id="ARBA00023242"/>
    </source>
</evidence>
<keyword evidence="5 8" id="KW-0238">DNA-binding</keyword>
<dbReference type="PROSITE" id="PS01361">
    <property type="entry name" value="ZF_DOF_1"/>
    <property type="match status" value="1"/>
</dbReference>
<organism evidence="11 12">
    <name type="scientific">Iris pallida</name>
    <name type="common">Sweet iris</name>
    <dbReference type="NCBI Taxonomy" id="29817"/>
    <lineage>
        <taxon>Eukaryota</taxon>
        <taxon>Viridiplantae</taxon>
        <taxon>Streptophyta</taxon>
        <taxon>Embryophyta</taxon>
        <taxon>Tracheophyta</taxon>
        <taxon>Spermatophyta</taxon>
        <taxon>Magnoliopsida</taxon>
        <taxon>Liliopsida</taxon>
        <taxon>Asparagales</taxon>
        <taxon>Iridaceae</taxon>
        <taxon>Iridoideae</taxon>
        <taxon>Irideae</taxon>
        <taxon>Iris</taxon>
    </lineage>
</organism>
<dbReference type="PANTHER" id="PTHR31992">
    <property type="entry name" value="DOF ZINC FINGER PROTEIN DOF1.4-RELATED"/>
    <property type="match status" value="1"/>
</dbReference>
<keyword evidence="1 9" id="KW-0479">Metal-binding</keyword>
<keyword evidence="2 8" id="KW-0863">Zinc-finger</keyword>
<dbReference type="GO" id="GO:0008270">
    <property type="term" value="F:zinc ion binding"/>
    <property type="evidence" value="ECO:0007669"/>
    <property type="project" value="UniProtKB-KW"/>
</dbReference>
<reference evidence="11" key="1">
    <citation type="journal article" date="2023" name="GigaByte">
        <title>Genome assembly of the bearded iris, Iris pallida Lam.</title>
        <authorList>
            <person name="Bruccoleri R.E."/>
            <person name="Oakeley E.J."/>
            <person name="Faust A.M.E."/>
            <person name="Altorfer M."/>
            <person name="Dessus-Babus S."/>
            <person name="Burckhardt D."/>
            <person name="Oertli M."/>
            <person name="Naumann U."/>
            <person name="Petersen F."/>
            <person name="Wong J."/>
        </authorList>
    </citation>
    <scope>NUCLEOTIDE SEQUENCE</scope>
    <source>
        <strain evidence="11">GSM-AAB239-AS_SAM_17_03QT</strain>
    </source>
</reference>
<accession>A0AAX6G5Z7</accession>
<feature type="domain" description="Dof-type" evidence="10">
    <location>
        <begin position="63"/>
        <end position="117"/>
    </location>
</feature>
<dbReference type="Pfam" id="PF02701">
    <property type="entry name" value="Zn_ribbon_Dof"/>
    <property type="match status" value="1"/>
</dbReference>
<proteinExistence type="predicted"/>
<comment type="subcellular location">
    <subcellularLocation>
        <location evidence="8 9">Nucleus</location>
    </subcellularLocation>
</comment>
<evidence type="ECO:0000259" key="10">
    <source>
        <dbReference type="PROSITE" id="PS50884"/>
    </source>
</evidence>
<evidence type="ECO:0000256" key="5">
    <source>
        <dbReference type="ARBA" id="ARBA00023125"/>
    </source>
</evidence>
<comment type="caution">
    <text evidence="11">The sequence shown here is derived from an EMBL/GenBank/DDBJ whole genome shotgun (WGS) entry which is preliminary data.</text>
</comment>
<dbReference type="Proteomes" id="UP001140949">
    <property type="component" value="Unassembled WGS sequence"/>
</dbReference>
<gene>
    <name evidence="11" type="ORF">M6B38_128875</name>
</gene>
<keyword evidence="12" id="KW-1185">Reference proteome</keyword>
<keyword evidence="6 9" id="KW-0804">Transcription</keyword>
<keyword evidence="3 9" id="KW-0862">Zinc</keyword>
<evidence type="ECO:0000256" key="3">
    <source>
        <dbReference type="ARBA" id="ARBA00022833"/>
    </source>
</evidence>